<dbReference type="AlphaFoldDB" id="A0AAV7VN15"/>
<gene>
    <name evidence="1" type="ORF">NDU88_006840</name>
</gene>
<accession>A0AAV7VN15</accession>
<sequence length="97" mass="10863">MWGTIAPPTQRSVLIEAWLQMSLRKRHTPRQRLEQEEAATGKGLIGARSWREIYASRTVHAEEDCGEHLGDLQLQVLSADDRAALDLDLTVEEVAIG</sequence>
<comment type="caution">
    <text evidence="1">The sequence shown here is derived from an EMBL/GenBank/DDBJ whole genome shotgun (WGS) entry which is preliminary data.</text>
</comment>
<keyword evidence="2" id="KW-1185">Reference proteome</keyword>
<proteinExistence type="predicted"/>
<evidence type="ECO:0000313" key="1">
    <source>
        <dbReference type="EMBL" id="KAJ1203045.1"/>
    </source>
</evidence>
<dbReference type="Proteomes" id="UP001066276">
    <property type="component" value="Chromosome 2_1"/>
</dbReference>
<name>A0AAV7VN15_PLEWA</name>
<organism evidence="1 2">
    <name type="scientific">Pleurodeles waltl</name>
    <name type="common">Iberian ribbed newt</name>
    <dbReference type="NCBI Taxonomy" id="8319"/>
    <lineage>
        <taxon>Eukaryota</taxon>
        <taxon>Metazoa</taxon>
        <taxon>Chordata</taxon>
        <taxon>Craniata</taxon>
        <taxon>Vertebrata</taxon>
        <taxon>Euteleostomi</taxon>
        <taxon>Amphibia</taxon>
        <taxon>Batrachia</taxon>
        <taxon>Caudata</taxon>
        <taxon>Salamandroidea</taxon>
        <taxon>Salamandridae</taxon>
        <taxon>Pleurodelinae</taxon>
        <taxon>Pleurodeles</taxon>
    </lineage>
</organism>
<dbReference type="EMBL" id="JANPWB010000003">
    <property type="protein sequence ID" value="KAJ1203045.1"/>
    <property type="molecule type" value="Genomic_DNA"/>
</dbReference>
<reference evidence="1" key="1">
    <citation type="journal article" date="2022" name="bioRxiv">
        <title>Sequencing and chromosome-scale assembly of the giantPleurodeles waltlgenome.</title>
        <authorList>
            <person name="Brown T."/>
            <person name="Elewa A."/>
            <person name="Iarovenko S."/>
            <person name="Subramanian E."/>
            <person name="Araus A.J."/>
            <person name="Petzold A."/>
            <person name="Susuki M."/>
            <person name="Suzuki K.-i.T."/>
            <person name="Hayashi T."/>
            <person name="Toyoda A."/>
            <person name="Oliveira C."/>
            <person name="Osipova E."/>
            <person name="Leigh N.D."/>
            <person name="Simon A."/>
            <person name="Yun M.H."/>
        </authorList>
    </citation>
    <scope>NUCLEOTIDE SEQUENCE</scope>
    <source>
        <strain evidence="1">20211129_DDA</strain>
        <tissue evidence="1">Liver</tissue>
    </source>
</reference>
<evidence type="ECO:0000313" key="2">
    <source>
        <dbReference type="Proteomes" id="UP001066276"/>
    </source>
</evidence>
<protein>
    <submittedName>
        <fullName evidence="1">Uncharacterized protein</fullName>
    </submittedName>
</protein>